<accession>A0A930FNL4</accession>
<evidence type="ECO:0000259" key="1">
    <source>
        <dbReference type="Pfam" id="PF05848"/>
    </source>
</evidence>
<evidence type="ECO:0000313" key="3">
    <source>
        <dbReference type="Proteomes" id="UP000757890"/>
    </source>
</evidence>
<protein>
    <submittedName>
        <fullName evidence="2">CtsR family transcriptional regulator</fullName>
    </submittedName>
</protein>
<feature type="domain" description="CtsR N-terminal HTH" evidence="1">
    <location>
        <begin position="6"/>
        <end position="73"/>
    </location>
</feature>
<proteinExistence type="predicted"/>
<reference evidence="2" key="1">
    <citation type="submission" date="2020-04" db="EMBL/GenBank/DDBJ databases">
        <title>Deep metagenomics examines the oral microbiome during advanced dental caries in children, revealing novel taxa and co-occurrences with host molecules.</title>
        <authorList>
            <person name="Baker J.L."/>
            <person name="Morton J.T."/>
            <person name="Dinis M."/>
            <person name="Alvarez R."/>
            <person name="Tran N.C."/>
            <person name="Knight R."/>
            <person name="Edlund A."/>
        </authorList>
    </citation>
    <scope>NUCLEOTIDE SEQUENCE</scope>
    <source>
        <strain evidence="2">JCVI_32_bin.14</strain>
    </source>
</reference>
<dbReference type="RefSeq" id="WP_276638639.1">
    <property type="nucleotide sequence ID" value="NZ_DBEZZS010000080.1"/>
</dbReference>
<dbReference type="Pfam" id="PF05848">
    <property type="entry name" value="CtsR"/>
    <property type="match status" value="1"/>
</dbReference>
<dbReference type="InterPro" id="IPR041902">
    <property type="entry name" value="CtsR_N_sf"/>
</dbReference>
<evidence type="ECO:0000313" key="2">
    <source>
        <dbReference type="EMBL" id="MBF1128744.1"/>
    </source>
</evidence>
<organism evidence="2 3">
    <name type="scientific">Dialister invisus</name>
    <dbReference type="NCBI Taxonomy" id="218538"/>
    <lineage>
        <taxon>Bacteria</taxon>
        <taxon>Bacillati</taxon>
        <taxon>Bacillota</taxon>
        <taxon>Negativicutes</taxon>
        <taxon>Veillonellales</taxon>
        <taxon>Veillonellaceae</taxon>
        <taxon>Dialister</taxon>
    </lineage>
</organism>
<name>A0A930FNL4_9FIRM</name>
<dbReference type="InterPro" id="IPR040465">
    <property type="entry name" value="CtsR_N"/>
</dbReference>
<dbReference type="AlphaFoldDB" id="A0A930FNL4"/>
<dbReference type="Proteomes" id="UP000757890">
    <property type="component" value="Unassembled WGS sequence"/>
</dbReference>
<comment type="caution">
    <text evidence="2">The sequence shown here is derived from an EMBL/GenBank/DDBJ whole genome shotgun (WGS) entry which is preliminary data.</text>
</comment>
<dbReference type="Gene3D" id="3.30.56.130">
    <property type="entry name" value="Transcriptional regulator CtsR, winged HTH domain"/>
    <property type="match status" value="1"/>
</dbReference>
<dbReference type="EMBL" id="JABZMK010000002">
    <property type="protein sequence ID" value="MBF1128744.1"/>
    <property type="molecule type" value="Genomic_DNA"/>
</dbReference>
<sequence>MTNSILADRIEQFILERLGKQSSDELLLRRKDVADLLECAPSQVTYVINTRFSSDNRFMVESRRGSGGYIKISMRGVAEKDHGIISHMVSEKKGETDKNDIELIESNFEGYFNMLLKYNIISRREYHMIKVLMRTMLEFCPPEDRQDAVRTIIHQTEWTLKGE</sequence>
<gene>
    <name evidence="2" type="ORF">HXL70_01650</name>
</gene>